<feature type="compositionally biased region" description="Polar residues" evidence="1">
    <location>
        <begin position="150"/>
        <end position="163"/>
    </location>
</feature>
<feature type="region of interest" description="Disordered" evidence="1">
    <location>
        <begin position="1"/>
        <end position="55"/>
    </location>
</feature>
<evidence type="ECO:0000256" key="2">
    <source>
        <dbReference type="SAM" id="Phobius"/>
    </source>
</evidence>
<organism evidence="3 4">
    <name type="scientific">Arcanobacterium bovis</name>
    <dbReference type="NCBI Taxonomy" id="2529275"/>
    <lineage>
        <taxon>Bacteria</taxon>
        <taxon>Bacillati</taxon>
        <taxon>Actinomycetota</taxon>
        <taxon>Actinomycetes</taxon>
        <taxon>Actinomycetales</taxon>
        <taxon>Actinomycetaceae</taxon>
        <taxon>Arcanobacterium</taxon>
    </lineage>
</organism>
<evidence type="ECO:0000313" key="4">
    <source>
        <dbReference type="Proteomes" id="UP000293036"/>
    </source>
</evidence>
<dbReference type="RefSeq" id="WP_131280543.1">
    <property type="nucleotide sequence ID" value="NZ_JBHSLR010000009.1"/>
</dbReference>
<keyword evidence="2" id="KW-1133">Transmembrane helix</keyword>
<evidence type="ECO:0000256" key="1">
    <source>
        <dbReference type="SAM" id="MobiDB-lite"/>
    </source>
</evidence>
<dbReference type="Proteomes" id="UP000293036">
    <property type="component" value="Unassembled WGS sequence"/>
</dbReference>
<feature type="region of interest" description="Disordered" evidence="1">
    <location>
        <begin position="70"/>
        <end position="238"/>
    </location>
</feature>
<protein>
    <submittedName>
        <fullName evidence="3">Uncharacterized protein</fullName>
    </submittedName>
</protein>
<name>A0A4Q9V0D8_9ACTO</name>
<evidence type="ECO:0000313" key="3">
    <source>
        <dbReference type="EMBL" id="TBW22046.1"/>
    </source>
</evidence>
<gene>
    <name evidence="3" type="ORF">EZJ44_04210</name>
</gene>
<reference evidence="3 4" key="1">
    <citation type="submission" date="2019-02" db="EMBL/GenBank/DDBJ databases">
        <title>Arcanobacterium bovis sp. nov., isolated from the milk of a cow with mastitis.</title>
        <authorList>
            <person name="Sammra O."/>
            <person name="Foster G."/>
            <person name="Hassan A."/>
            <person name="Alssahen M."/>
            <person name="Laemmler C."/>
            <person name="Borowiak M."/>
            <person name="Malorny B."/>
            <person name="Abdulmawjood A."/>
        </authorList>
    </citation>
    <scope>NUCLEOTIDE SEQUENCE [LARGE SCALE GENOMIC DNA]</scope>
    <source>
        <strain evidence="3 4">C605018/01/1</strain>
    </source>
</reference>
<keyword evidence="2" id="KW-0812">Transmembrane</keyword>
<keyword evidence="4" id="KW-1185">Reference proteome</keyword>
<proteinExistence type="predicted"/>
<feature type="transmembrane region" description="Helical" evidence="2">
    <location>
        <begin position="324"/>
        <end position="341"/>
    </location>
</feature>
<feature type="compositionally biased region" description="Basic and acidic residues" evidence="1">
    <location>
        <begin position="171"/>
        <end position="191"/>
    </location>
</feature>
<feature type="compositionally biased region" description="Basic and acidic residues" evidence="1">
    <location>
        <begin position="32"/>
        <end position="49"/>
    </location>
</feature>
<accession>A0A4Q9V0D8</accession>
<dbReference type="AlphaFoldDB" id="A0A4Q9V0D8"/>
<comment type="caution">
    <text evidence="3">The sequence shown here is derived from an EMBL/GenBank/DDBJ whole genome shotgun (WGS) entry which is preliminary data.</text>
</comment>
<dbReference type="OrthoDB" id="3268990at2"/>
<feature type="compositionally biased region" description="Basic and acidic residues" evidence="1">
    <location>
        <begin position="1"/>
        <end position="24"/>
    </location>
</feature>
<sequence>MSETPRLSRKELRELGKLTTRESDSPSLSETAELRLRRPSRKELREAERSNATAEKVILEEFTAHKAAVENAKRSDDLAVESPSSHAMEAVAHEDVKATQEPTPSPIERVSIKRARGAHSAPSAVSATSAISAESAAQVSNSVADERPKQVSTSDQPIRTSVFNRFDNDEEPKQPRSLRERLLERTRRDSEILPSTEARIDEPATPAAFADGHDHESAKNVVVAEDTKPPAAEESLSSGNKSLLAWGSVSEDDVQPAESKLAVAEENVAKDESVAVDEAGAIESDIATPESDAVVEPEQSQKAVVTDAVEEESLVYEESGKRNWIGLILLIAIGALVGYLVGSWVSASWLSLGADLHVIAVGTTVFQL</sequence>
<feature type="compositionally biased region" description="Low complexity" evidence="1">
    <location>
        <begin position="118"/>
        <end position="137"/>
    </location>
</feature>
<dbReference type="EMBL" id="SJDT01000003">
    <property type="protein sequence ID" value="TBW22046.1"/>
    <property type="molecule type" value="Genomic_DNA"/>
</dbReference>
<keyword evidence="2" id="KW-0472">Membrane</keyword>